<dbReference type="EMBL" id="BART01014642">
    <property type="protein sequence ID" value="GAG76009.1"/>
    <property type="molecule type" value="Genomic_DNA"/>
</dbReference>
<comment type="caution">
    <text evidence="1">The sequence shown here is derived from an EMBL/GenBank/DDBJ whole genome shotgun (WGS) entry which is preliminary data.</text>
</comment>
<reference evidence="1" key="1">
    <citation type="journal article" date="2014" name="Front. Microbiol.">
        <title>High frequency of phylogenetically diverse reductive dehalogenase-homologous genes in deep subseafloor sedimentary metagenomes.</title>
        <authorList>
            <person name="Kawai M."/>
            <person name="Futagami T."/>
            <person name="Toyoda A."/>
            <person name="Takaki Y."/>
            <person name="Nishi S."/>
            <person name="Hori S."/>
            <person name="Arai W."/>
            <person name="Tsubouchi T."/>
            <person name="Morono Y."/>
            <person name="Uchiyama I."/>
            <person name="Ito T."/>
            <person name="Fujiyama A."/>
            <person name="Inagaki F."/>
            <person name="Takami H."/>
        </authorList>
    </citation>
    <scope>NUCLEOTIDE SEQUENCE</scope>
    <source>
        <strain evidence="1">Expedition CK06-06</strain>
    </source>
</reference>
<dbReference type="AlphaFoldDB" id="X1A2S0"/>
<name>X1A2S0_9ZZZZ</name>
<dbReference type="Gene3D" id="3.90.550.10">
    <property type="entry name" value="Spore Coat Polysaccharide Biosynthesis Protein SpsA, Chain A"/>
    <property type="match status" value="1"/>
</dbReference>
<organism evidence="1">
    <name type="scientific">marine sediment metagenome</name>
    <dbReference type="NCBI Taxonomy" id="412755"/>
    <lineage>
        <taxon>unclassified sequences</taxon>
        <taxon>metagenomes</taxon>
        <taxon>ecological metagenomes</taxon>
    </lineage>
</organism>
<dbReference type="SUPFAM" id="SSF53448">
    <property type="entry name" value="Nucleotide-diphospho-sugar transferases"/>
    <property type="match status" value="1"/>
</dbReference>
<gene>
    <name evidence="1" type="ORF">S01H4_29036</name>
</gene>
<proteinExistence type="predicted"/>
<protein>
    <submittedName>
        <fullName evidence="1">Uncharacterized protein</fullName>
    </submittedName>
</protein>
<dbReference type="InterPro" id="IPR029044">
    <property type="entry name" value="Nucleotide-diphossugar_trans"/>
</dbReference>
<feature type="non-terminal residue" evidence="1">
    <location>
        <position position="1"/>
    </location>
</feature>
<accession>X1A2S0</accession>
<sequence length="61" mass="7253">CVTQDAELWFRVNAYGHNFANIPKILVLYRIHRHQISSKIEHSQKKISRLFSLLVSFKKIE</sequence>
<evidence type="ECO:0000313" key="1">
    <source>
        <dbReference type="EMBL" id="GAG76009.1"/>
    </source>
</evidence>